<accession>A0A2H0NGG6</accession>
<evidence type="ECO:0000313" key="7">
    <source>
        <dbReference type="Proteomes" id="UP000228867"/>
    </source>
</evidence>
<dbReference type="InterPro" id="IPR004101">
    <property type="entry name" value="Mur_ligase_C"/>
</dbReference>
<evidence type="ECO:0008006" key="8">
    <source>
        <dbReference type="Google" id="ProtNLM"/>
    </source>
</evidence>
<protein>
    <recommendedName>
        <fullName evidence="8">UDP-N-acetylmuramoyl-tripeptide--D-alanyl-D-alanine ligase</fullName>
    </recommendedName>
</protein>
<dbReference type="InterPro" id="IPR036565">
    <property type="entry name" value="Mur-like_cat_sf"/>
</dbReference>
<keyword evidence="2" id="KW-0547">Nucleotide-binding</keyword>
<reference evidence="6 7" key="1">
    <citation type="submission" date="2017-09" db="EMBL/GenBank/DDBJ databases">
        <title>Depth-based differentiation of microbial function through sediment-hosted aquifers and enrichment of novel symbionts in the deep terrestrial subsurface.</title>
        <authorList>
            <person name="Probst A.J."/>
            <person name="Ladd B."/>
            <person name="Jarett J.K."/>
            <person name="Geller-Mcgrath D.E."/>
            <person name="Sieber C.M."/>
            <person name="Emerson J.B."/>
            <person name="Anantharaman K."/>
            <person name="Thomas B.C."/>
            <person name="Malmstrom R."/>
            <person name="Stieglmeier M."/>
            <person name="Klingl A."/>
            <person name="Woyke T."/>
            <person name="Ryan C.M."/>
            <person name="Banfield J.F."/>
        </authorList>
    </citation>
    <scope>NUCLEOTIDE SEQUENCE [LARGE SCALE GENOMIC DNA]</scope>
    <source>
        <strain evidence="6">CG11_big_fil_rev_8_21_14_0_20_38_23</strain>
    </source>
</reference>
<dbReference type="PANTHER" id="PTHR43024">
    <property type="entry name" value="UDP-N-ACETYLMURAMOYL-TRIPEPTIDE--D-ALANYL-D-ALANINE LIGASE"/>
    <property type="match status" value="1"/>
</dbReference>
<dbReference type="InterPro" id="IPR036615">
    <property type="entry name" value="Mur_ligase_C_dom_sf"/>
</dbReference>
<dbReference type="Gene3D" id="3.90.190.20">
    <property type="entry name" value="Mur ligase, C-terminal domain"/>
    <property type="match status" value="1"/>
</dbReference>
<evidence type="ECO:0000259" key="5">
    <source>
        <dbReference type="Pfam" id="PF08245"/>
    </source>
</evidence>
<evidence type="ECO:0000256" key="2">
    <source>
        <dbReference type="ARBA" id="ARBA00022741"/>
    </source>
</evidence>
<dbReference type="EMBL" id="PCWR01000038">
    <property type="protein sequence ID" value="PIR07245.1"/>
    <property type="molecule type" value="Genomic_DNA"/>
</dbReference>
<dbReference type="Pfam" id="PF02875">
    <property type="entry name" value="Mur_ligase_C"/>
    <property type="match status" value="1"/>
</dbReference>
<proteinExistence type="predicted"/>
<dbReference type="Pfam" id="PF08245">
    <property type="entry name" value="Mur_ligase_M"/>
    <property type="match status" value="1"/>
</dbReference>
<feature type="domain" description="Mur ligase central" evidence="5">
    <location>
        <begin position="94"/>
        <end position="248"/>
    </location>
</feature>
<evidence type="ECO:0000259" key="4">
    <source>
        <dbReference type="Pfam" id="PF02875"/>
    </source>
</evidence>
<sequence>MRKILLNILKYILKQLTRLVLWRYQPEIIGITGSVGKTSTKEAVQSVLRLDFQTRSPSKNFNNELGLPLTILGDWKESGGFFFWFKVILVGIKRLIFKSKSYPKILILEYGVDKPGDMKYLLNLAKPKIGIVTAIGEIPVHVEFFMNVESLAREKSKLIYQLPAMGFALLNIDDPLVWEMKEQSRAPVVSFGFSEMADIKISNFENHFEKGIAWVSFKLSYGGSSVPIHLNDTLGRSQAYAAAAAAGVGLILGMNLVKISEALHLYQSPPGRLKVLPGLKGSFIIDDTYNAAPLATMTALQTLKELSAERKIAVLGDMLEIGKYTLEAHESVGRLAAKIVDLLLVVGFKAKLIAEAASEAGLPAKSIFAFTKISEAADFLRQKIKKGDLILIKGSQAVRLEKVVKEIMREPEKAEALLVRQNKRWFQIPGMYDN</sequence>
<keyword evidence="3" id="KW-0067">ATP-binding</keyword>
<evidence type="ECO:0000256" key="3">
    <source>
        <dbReference type="ARBA" id="ARBA00022840"/>
    </source>
</evidence>
<dbReference type="InterPro" id="IPR013221">
    <property type="entry name" value="Mur_ligase_cen"/>
</dbReference>
<dbReference type="Gene3D" id="3.40.1190.10">
    <property type="entry name" value="Mur-like, catalytic domain"/>
    <property type="match status" value="1"/>
</dbReference>
<dbReference type="GO" id="GO:0005524">
    <property type="term" value="F:ATP binding"/>
    <property type="evidence" value="ECO:0007669"/>
    <property type="project" value="UniProtKB-KW"/>
</dbReference>
<dbReference type="AlphaFoldDB" id="A0A2H0NGG6"/>
<evidence type="ECO:0000313" key="6">
    <source>
        <dbReference type="EMBL" id="PIR07245.1"/>
    </source>
</evidence>
<keyword evidence="1" id="KW-0436">Ligase</keyword>
<dbReference type="SUPFAM" id="SSF53244">
    <property type="entry name" value="MurD-like peptide ligases, peptide-binding domain"/>
    <property type="match status" value="1"/>
</dbReference>
<comment type="caution">
    <text evidence="6">The sequence shown here is derived from an EMBL/GenBank/DDBJ whole genome shotgun (WGS) entry which is preliminary data.</text>
</comment>
<dbReference type="InterPro" id="IPR051046">
    <property type="entry name" value="MurCDEF_CellWall_CoF430Synth"/>
</dbReference>
<dbReference type="PANTHER" id="PTHR43024:SF1">
    <property type="entry name" value="UDP-N-ACETYLMURAMOYL-TRIPEPTIDE--D-ALANYL-D-ALANINE LIGASE"/>
    <property type="match status" value="1"/>
</dbReference>
<name>A0A2H0NGG6_9BACT</name>
<feature type="domain" description="Mur ligase C-terminal" evidence="4">
    <location>
        <begin position="271"/>
        <end position="395"/>
    </location>
</feature>
<evidence type="ECO:0000256" key="1">
    <source>
        <dbReference type="ARBA" id="ARBA00022598"/>
    </source>
</evidence>
<gene>
    <name evidence="6" type="ORF">COV54_01660</name>
</gene>
<dbReference type="Proteomes" id="UP000228867">
    <property type="component" value="Unassembled WGS sequence"/>
</dbReference>
<organism evidence="6 7">
    <name type="scientific">Candidatus Jorgensenbacteria bacterium CG11_big_fil_rev_8_21_14_0_20_38_23</name>
    <dbReference type="NCBI Taxonomy" id="1974594"/>
    <lineage>
        <taxon>Bacteria</taxon>
        <taxon>Candidatus Joergenseniibacteriota</taxon>
    </lineage>
</organism>
<dbReference type="SUPFAM" id="SSF53623">
    <property type="entry name" value="MurD-like peptide ligases, catalytic domain"/>
    <property type="match status" value="1"/>
</dbReference>
<dbReference type="GO" id="GO:0016881">
    <property type="term" value="F:acid-amino acid ligase activity"/>
    <property type="evidence" value="ECO:0007669"/>
    <property type="project" value="InterPro"/>
</dbReference>